<dbReference type="GO" id="GO:0004222">
    <property type="term" value="F:metalloendopeptidase activity"/>
    <property type="evidence" value="ECO:0007669"/>
    <property type="project" value="InterPro"/>
</dbReference>
<dbReference type="GO" id="GO:0006508">
    <property type="term" value="P:proteolysis"/>
    <property type="evidence" value="ECO:0007669"/>
    <property type="project" value="UniProtKB-KW"/>
</dbReference>
<evidence type="ECO:0000259" key="8">
    <source>
        <dbReference type="Pfam" id="PF01435"/>
    </source>
</evidence>
<evidence type="ECO:0000256" key="3">
    <source>
        <dbReference type="ARBA" id="ARBA00022801"/>
    </source>
</evidence>
<reference evidence="9 10" key="1">
    <citation type="submission" date="2018-04" db="EMBL/GenBank/DDBJ databases">
        <title>Novel actinobacteria from marine sediment.</title>
        <authorList>
            <person name="Ng Z.Y."/>
            <person name="Tan G.Y.A."/>
        </authorList>
    </citation>
    <scope>NUCLEOTIDE SEQUENCE [LARGE SCALE GENOMIC DNA]</scope>
    <source>
        <strain evidence="9 10">TPS81</strain>
    </source>
</reference>
<feature type="transmembrane region" description="Helical" evidence="7">
    <location>
        <begin position="96"/>
        <end position="121"/>
    </location>
</feature>
<dbReference type="CDD" id="cd07326">
    <property type="entry name" value="M56_BlaR1_MecR1_like"/>
    <property type="match status" value="1"/>
</dbReference>
<dbReference type="Proteomes" id="UP000253318">
    <property type="component" value="Unassembled WGS sequence"/>
</dbReference>
<dbReference type="PANTHER" id="PTHR34978">
    <property type="entry name" value="POSSIBLE SENSOR-TRANSDUCER PROTEIN BLAR"/>
    <property type="match status" value="1"/>
</dbReference>
<sequence>MVSAALLATISVGCLLAAAPLRRASWPVRGPHVGVIAWQALGLAWGISTIGALLAFGLAPYGEGVFGGLVSLADDALAHGFYLSALGDAPLGATRVAAIVAAFWLFAQLLFGLTTSFVHVLRTRRRHRDLLRLVARDDPDVPGARVLDHPAAAAYCLPGVLRSQIVISAGALQVLDRHELAAVLAHEHAHLRQRHDLVLLPFSSLKRAFPRLGVIETSYRAVALLIEMCADDQASRARSARELAMALLRFGTAGSAPVPAGALAAAAAESDQPDVVTRVSRLLNPVAELSRTATAAVLVSAVALMTTTLALWHLPM</sequence>
<dbReference type="AlphaFoldDB" id="A0A368TAX5"/>
<keyword evidence="10" id="KW-1185">Reference proteome</keyword>
<comment type="caution">
    <text evidence="9">The sequence shown here is derived from an EMBL/GenBank/DDBJ whole genome shotgun (WGS) entry which is preliminary data.</text>
</comment>
<keyword evidence="7" id="KW-0472">Membrane</keyword>
<gene>
    <name evidence="9" type="ORF">DEF24_08020</name>
</gene>
<feature type="domain" description="Peptidase M48" evidence="8">
    <location>
        <begin position="123"/>
        <end position="205"/>
    </location>
</feature>
<dbReference type="EMBL" id="QEIN01000047">
    <property type="protein sequence ID" value="RCV60088.1"/>
    <property type="molecule type" value="Genomic_DNA"/>
</dbReference>
<keyword evidence="7" id="KW-1133">Transmembrane helix</keyword>
<feature type="transmembrane region" description="Helical" evidence="7">
    <location>
        <begin position="293"/>
        <end position="314"/>
    </location>
</feature>
<dbReference type="OrthoDB" id="9785340at2"/>
<organism evidence="9 10">
    <name type="scientific">Marinitenerispora sediminis</name>
    <dbReference type="NCBI Taxonomy" id="1931232"/>
    <lineage>
        <taxon>Bacteria</taxon>
        <taxon>Bacillati</taxon>
        <taxon>Actinomycetota</taxon>
        <taxon>Actinomycetes</taxon>
        <taxon>Streptosporangiales</taxon>
        <taxon>Nocardiopsidaceae</taxon>
        <taxon>Marinitenerispora</taxon>
    </lineage>
</organism>
<evidence type="ECO:0000256" key="4">
    <source>
        <dbReference type="ARBA" id="ARBA00022833"/>
    </source>
</evidence>
<protein>
    <submittedName>
        <fullName evidence="9">Peptidase M48 Ste24p</fullName>
    </submittedName>
</protein>
<evidence type="ECO:0000256" key="7">
    <source>
        <dbReference type="SAM" id="Phobius"/>
    </source>
</evidence>
<dbReference type="InterPro" id="IPR001915">
    <property type="entry name" value="Peptidase_M48"/>
</dbReference>
<accession>A0A368TAX5</accession>
<dbReference type="Gene3D" id="3.30.2010.10">
    <property type="entry name" value="Metalloproteases ('zincins'), catalytic domain"/>
    <property type="match status" value="1"/>
</dbReference>
<comment type="cofactor">
    <cofactor evidence="6">
        <name>Zn(2+)</name>
        <dbReference type="ChEBI" id="CHEBI:29105"/>
    </cofactor>
    <text evidence="6">Binds 1 zinc ion per subunit.</text>
</comment>
<evidence type="ECO:0000313" key="9">
    <source>
        <dbReference type="EMBL" id="RCV60088.1"/>
    </source>
</evidence>
<dbReference type="GO" id="GO:0046872">
    <property type="term" value="F:metal ion binding"/>
    <property type="evidence" value="ECO:0007669"/>
    <property type="project" value="UniProtKB-KW"/>
</dbReference>
<evidence type="ECO:0000313" key="10">
    <source>
        <dbReference type="Proteomes" id="UP000253318"/>
    </source>
</evidence>
<dbReference type="RefSeq" id="WP_114398301.1">
    <property type="nucleotide sequence ID" value="NZ_QEIM01000066.1"/>
</dbReference>
<name>A0A368TAX5_9ACTN</name>
<evidence type="ECO:0000256" key="2">
    <source>
        <dbReference type="ARBA" id="ARBA00022723"/>
    </source>
</evidence>
<keyword evidence="5 6" id="KW-0482">Metalloprotease</keyword>
<keyword evidence="7" id="KW-0812">Transmembrane</keyword>
<keyword evidence="3 6" id="KW-0378">Hydrolase</keyword>
<evidence type="ECO:0000256" key="6">
    <source>
        <dbReference type="RuleBase" id="RU003983"/>
    </source>
</evidence>
<dbReference type="Pfam" id="PF01435">
    <property type="entry name" value="Peptidase_M48"/>
    <property type="match status" value="1"/>
</dbReference>
<feature type="transmembrane region" description="Helical" evidence="7">
    <location>
        <begin position="33"/>
        <end position="58"/>
    </location>
</feature>
<dbReference type="PANTHER" id="PTHR34978:SF3">
    <property type="entry name" value="SLR0241 PROTEIN"/>
    <property type="match status" value="1"/>
</dbReference>
<proteinExistence type="inferred from homology"/>
<evidence type="ECO:0000256" key="5">
    <source>
        <dbReference type="ARBA" id="ARBA00023049"/>
    </source>
</evidence>
<feature type="transmembrane region" description="Helical" evidence="7">
    <location>
        <begin position="65"/>
        <end position="84"/>
    </location>
</feature>
<keyword evidence="1 6" id="KW-0645">Protease</keyword>
<comment type="similarity">
    <text evidence="6">Belongs to the peptidase M48 family.</text>
</comment>
<keyword evidence="2" id="KW-0479">Metal-binding</keyword>
<dbReference type="InterPro" id="IPR052173">
    <property type="entry name" value="Beta-lactam_resp_regulator"/>
</dbReference>
<evidence type="ECO:0000256" key="1">
    <source>
        <dbReference type="ARBA" id="ARBA00022670"/>
    </source>
</evidence>
<keyword evidence="4 6" id="KW-0862">Zinc</keyword>